<dbReference type="InterPro" id="IPR016032">
    <property type="entry name" value="Sig_transdc_resp-reg_C-effctor"/>
</dbReference>
<dbReference type="InterPro" id="IPR036388">
    <property type="entry name" value="WH-like_DNA-bd_sf"/>
</dbReference>
<accession>A0ABW3HF42</accession>
<dbReference type="EMBL" id="JBHTJG010000010">
    <property type="protein sequence ID" value="MFD0948142.1"/>
    <property type="molecule type" value="Genomic_DNA"/>
</dbReference>
<protein>
    <recommendedName>
        <fullName evidence="3">HTH luxR-type domain-containing protein</fullName>
    </recommendedName>
</protein>
<name>A0ABW3HF42_9SPHN</name>
<dbReference type="Gene3D" id="1.10.10.10">
    <property type="entry name" value="Winged helix-like DNA-binding domain superfamily/Winged helix DNA-binding domain"/>
    <property type="match status" value="1"/>
</dbReference>
<sequence>MPGPIPCLGYPSRTAAVLALRGQGLSSRQIARRIGIEVKTVTALEGAHNNHRKGFERQGRPAGSILVDPAIVRAFRPHAARRGMSAGALIDRMLTIALEDGLIDALLDDNAAEAGPDA</sequence>
<reference evidence="2" key="1">
    <citation type="journal article" date="2019" name="Int. J. Syst. Evol. Microbiol.">
        <title>The Global Catalogue of Microorganisms (GCM) 10K type strain sequencing project: providing services to taxonomists for standard genome sequencing and annotation.</title>
        <authorList>
            <consortium name="The Broad Institute Genomics Platform"/>
            <consortium name="The Broad Institute Genome Sequencing Center for Infectious Disease"/>
            <person name="Wu L."/>
            <person name="Ma J."/>
        </authorList>
    </citation>
    <scope>NUCLEOTIDE SEQUENCE [LARGE SCALE GENOMIC DNA]</scope>
    <source>
        <strain evidence="2">CCUG 62982</strain>
    </source>
</reference>
<evidence type="ECO:0008006" key="3">
    <source>
        <dbReference type="Google" id="ProtNLM"/>
    </source>
</evidence>
<dbReference type="SUPFAM" id="SSF46894">
    <property type="entry name" value="C-terminal effector domain of the bipartite response regulators"/>
    <property type="match status" value="1"/>
</dbReference>
<organism evidence="1 2">
    <name type="scientific">Sphingomonas canadensis</name>
    <dbReference type="NCBI Taxonomy" id="1219257"/>
    <lineage>
        <taxon>Bacteria</taxon>
        <taxon>Pseudomonadati</taxon>
        <taxon>Pseudomonadota</taxon>
        <taxon>Alphaproteobacteria</taxon>
        <taxon>Sphingomonadales</taxon>
        <taxon>Sphingomonadaceae</taxon>
        <taxon>Sphingomonas</taxon>
    </lineage>
</organism>
<gene>
    <name evidence="1" type="ORF">ACFQ1E_17500</name>
</gene>
<dbReference type="Proteomes" id="UP001596977">
    <property type="component" value="Unassembled WGS sequence"/>
</dbReference>
<proteinExistence type="predicted"/>
<comment type="caution">
    <text evidence="1">The sequence shown here is derived from an EMBL/GenBank/DDBJ whole genome shotgun (WGS) entry which is preliminary data.</text>
</comment>
<dbReference type="RefSeq" id="WP_264945983.1">
    <property type="nucleotide sequence ID" value="NZ_JAPDRA010000010.1"/>
</dbReference>
<keyword evidence="2" id="KW-1185">Reference proteome</keyword>
<evidence type="ECO:0000313" key="1">
    <source>
        <dbReference type="EMBL" id="MFD0948142.1"/>
    </source>
</evidence>
<evidence type="ECO:0000313" key="2">
    <source>
        <dbReference type="Proteomes" id="UP001596977"/>
    </source>
</evidence>